<dbReference type="PATRIC" id="fig|999432.5.peg.52"/>
<keyword evidence="2" id="KW-1133">Transmembrane helix</keyword>
<name>A0A0E2E774_TREDN</name>
<keyword evidence="2" id="KW-0472">Membrane</keyword>
<keyword evidence="1" id="KW-0175">Coiled coil</keyword>
<feature type="coiled-coil region" evidence="1">
    <location>
        <begin position="155"/>
        <end position="182"/>
    </location>
</feature>
<dbReference type="HOGENOM" id="CLU_855109_0_0_12"/>
<organism evidence="3">
    <name type="scientific">Treponema denticola H-22</name>
    <dbReference type="NCBI Taxonomy" id="999432"/>
    <lineage>
        <taxon>Bacteria</taxon>
        <taxon>Pseudomonadati</taxon>
        <taxon>Spirochaetota</taxon>
        <taxon>Spirochaetia</taxon>
        <taxon>Spirochaetales</taxon>
        <taxon>Treponemataceae</taxon>
        <taxon>Treponema</taxon>
    </lineage>
</organism>
<evidence type="ECO:0000256" key="1">
    <source>
        <dbReference type="SAM" id="Coils"/>
    </source>
</evidence>
<dbReference type="RefSeq" id="WP_002682530.1">
    <property type="nucleotide sequence ID" value="NZ_CM001795.1"/>
</dbReference>
<gene>
    <name evidence="3" type="ORF">HMPREF9726_00051</name>
</gene>
<evidence type="ECO:0000313" key="3">
    <source>
        <dbReference type="EMBL" id="EMB35859.1"/>
    </source>
</evidence>
<reference evidence="3" key="1">
    <citation type="submission" date="2012-01" db="EMBL/GenBank/DDBJ databases">
        <title>The Genome Sequence of Treponema denticola H-22.</title>
        <authorList>
            <consortium name="The Broad Institute Genome Sequencing Platform"/>
            <person name="Earl A."/>
            <person name="Ward D."/>
            <person name="Feldgarden M."/>
            <person name="Gevers D."/>
            <person name="Blanton J.M."/>
            <person name="Fenno C.J."/>
            <person name="Baranova O.V."/>
            <person name="Mathney J."/>
            <person name="Dewhirst F.E."/>
            <person name="Izard J."/>
            <person name="Young S.K."/>
            <person name="Zeng Q."/>
            <person name="Gargeya S."/>
            <person name="Fitzgerald M."/>
            <person name="Haas B."/>
            <person name="Abouelleil A."/>
            <person name="Alvarado L."/>
            <person name="Arachchi H.M."/>
            <person name="Berlin A."/>
            <person name="Chapman S.B."/>
            <person name="Gearin G."/>
            <person name="Goldberg J."/>
            <person name="Griggs A."/>
            <person name="Gujja S."/>
            <person name="Hansen M."/>
            <person name="Heiman D."/>
            <person name="Howarth C."/>
            <person name="Larimer J."/>
            <person name="Lui A."/>
            <person name="MacDonald P.J.P."/>
            <person name="McCowen C."/>
            <person name="Montmayeur A."/>
            <person name="Murphy C."/>
            <person name="Neiman D."/>
            <person name="Pearson M."/>
            <person name="Priest M."/>
            <person name="Roberts A."/>
            <person name="Saif S."/>
            <person name="Shea T."/>
            <person name="Sisk P."/>
            <person name="Stolte C."/>
            <person name="Sykes S."/>
            <person name="Wortman J."/>
            <person name="Nusbaum C."/>
            <person name="Birren B."/>
        </authorList>
    </citation>
    <scope>NUCLEOTIDE SEQUENCE [LARGE SCALE GENOMIC DNA]</scope>
    <source>
        <strain evidence="3">H-22</strain>
    </source>
</reference>
<feature type="transmembrane region" description="Helical" evidence="2">
    <location>
        <begin position="122"/>
        <end position="145"/>
    </location>
</feature>
<comment type="caution">
    <text evidence="3">The sequence shown here is derived from an EMBL/GenBank/DDBJ whole genome shotgun (WGS) entry which is preliminary data.</text>
</comment>
<dbReference type="Proteomes" id="UP000011705">
    <property type="component" value="Chromosome"/>
</dbReference>
<dbReference type="EMBL" id="AGDV01000001">
    <property type="protein sequence ID" value="EMB35859.1"/>
    <property type="molecule type" value="Genomic_DNA"/>
</dbReference>
<dbReference type="AlphaFoldDB" id="A0A0E2E774"/>
<proteinExistence type="predicted"/>
<keyword evidence="2" id="KW-0812">Transmembrane</keyword>
<protein>
    <submittedName>
        <fullName evidence="3">Uncharacterized protein</fullName>
    </submittedName>
</protein>
<accession>A0A0E2E774</accession>
<evidence type="ECO:0000256" key="2">
    <source>
        <dbReference type="SAM" id="Phobius"/>
    </source>
</evidence>
<sequence length="311" mass="35798">MEGILIPQQVFVGDSAEFLFPIDDLKSFDPSILMSGSFKIDKIKQNTMMDITSIQIKKQKTKEYISINFTPWETGSVFFPSLAEAGIYDAMPQVFISSILETAKVEVIQPPRPPLLLPGTSYLLYLIASVSGVLIFTSIMFFSAVRKYFFVYSFSRAQRIRIKALNKSLRKLKRQVSSISSSDNLEGITKRKDWLKKFEFAFRRYCFSLTSSEKVLKSGEGDCLTYSEILESLKRKFESTYGVYFEFEKIFFKLQALRFGAADLKEINFEMESIYFLNQTLKLMKIAESEIQKIINAAQKEKLKYKADTND</sequence>